<evidence type="ECO:0000256" key="4">
    <source>
        <dbReference type="SAM" id="MobiDB-lite"/>
    </source>
</evidence>
<dbReference type="GO" id="GO:0003700">
    <property type="term" value="F:DNA-binding transcription factor activity"/>
    <property type="evidence" value="ECO:0007669"/>
    <property type="project" value="InterPro"/>
</dbReference>
<keyword evidence="7" id="KW-1185">Reference proteome</keyword>
<feature type="domain" description="HTH gntR-type" evidence="5">
    <location>
        <begin position="24"/>
        <end position="91"/>
    </location>
</feature>
<dbReference type="InterPro" id="IPR000524">
    <property type="entry name" value="Tscrpt_reg_HTH_GntR"/>
</dbReference>
<evidence type="ECO:0000256" key="3">
    <source>
        <dbReference type="ARBA" id="ARBA00023163"/>
    </source>
</evidence>
<dbReference type="EMBL" id="SMAK01000010">
    <property type="protein sequence ID" value="TCT07170.1"/>
    <property type="molecule type" value="Genomic_DNA"/>
</dbReference>
<keyword evidence="1" id="KW-0805">Transcription regulation</keyword>
<dbReference type="AlphaFoldDB" id="A0A4R3M245"/>
<dbReference type="InterPro" id="IPR011711">
    <property type="entry name" value="GntR_C"/>
</dbReference>
<name>A0A4R3M245_9HYPH</name>
<evidence type="ECO:0000256" key="1">
    <source>
        <dbReference type="ARBA" id="ARBA00023015"/>
    </source>
</evidence>
<protein>
    <submittedName>
        <fullName evidence="6">GntR family transcriptional regulator</fullName>
    </submittedName>
</protein>
<dbReference type="Pfam" id="PF07729">
    <property type="entry name" value="FCD"/>
    <property type="match status" value="1"/>
</dbReference>
<dbReference type="InterPro" id="IPR008920">
    <property type="entry name" value="TF_FadR/GntR_C"/>
</dbReference>
<evidence type="ECO:0000256" key="2">
    <source>
        <dbReference type="ARBA" id="ARBA00023125"/>
    </source>
</evidence>
<dbReference type="SMART" id="SM00345">
    <property type="entry name" value="HTH_GNTR"/>
    <property type="match status" value="2"/>
</dbReference>
<dbReference type="Pfam" id="PF00392">
    <property type="entry name" value="GntR"/>
    <property type="match status" value="2"/>
</dbReference>
<dbReference type="Proteomes" id="UP000295678">
    <property type="component" value="Unassembled WGS sequence"/>
</dbReference>
<dbReference type="SUPFAM" id="SSF48008">
    <property type="entry name" value="GntR ligand-binding domain-like"/>
    <property type="match status" value="1"/>
</dbReference>
<dbReference type="SUPFAM" id="SSF46785">
    <property type="entry name" value="Winged helix' DNA-binding domain"/>
    <property type="match status" value="2"/>
</dbReference>
<dbReference type="PANTHER" id="PTHR43537">
    <property type="entry name" value="TRANSCRIPTIONAL REGULATOR, GNTR FAMILY"/>
    <property type="match status" value="1"/>
</dbReference>
<evidence type="ECO:0000259" key="5">
    <source>
        <dbReference type="PROSITE" id="PS50949"/>
    </source>
</evidence>
<evidence type="ECO:0000313" key="6">
    <source>
        <dbReference type="EMBL" id="TCT07170.1"/>
    </source>
</evidence>
<dbReference type="GO" id="GO:0003677">
    <property type="term" value="F:DNA binding"/>
    <property type="evidence" value="ECO:0007669"/>
    <property type="project" value="UniProtKB-KW"/>
</dbReference>
<dbReference type="PROSITE" id="PS50949">
    <property type="entry name" value="HTH_GNTR"/>
    <property type="match status" value="1"/>
</dbReference>
<proteinExistence type="predicted"/>
<dbReference type="Gene3D" id="1.10.10.10">
    <property type="entry name" value="Winged helix-like DNA-binding domain superfamily/Winged helix DNA-binding domain"/>
    <property type="match status" value="2"/>
</dbReference>
<reference evidence="6 7" key="1">
    <citation type="submission" date="2019-03" db="EMBL/GenBank/DDBJ databases">
        <title>Genomic Encyclopedia of Type Strains, Phase IV (KMG-IV): sequencing the most valuable type-strain genomes for metagenomic binning, comparative biology and taxonomic classification.</title>
        <authorList>
            <person name="Goeker M."/>
        </authorList>
    </citation>
    <scope>NUCLEOTIDE SEQUENCE [LARGE SCALE GENOMIC DNA]</scope>
    <source>
        <strain evidence="6 7">DSM 19345</strain>
    </source>
</reference>
<dbReference type="InterPro" id="IPR036390">
    <property type="entry name" value="WH_DNA-bd_sf"/>
</dbReference>
<dbReference type="PANTHER" id="PTHR43537:SF24">
    <property type="entry name" value="GLUCONATE OPERON TRANSCRIPTIONAL REPRESSOR"/>
    <property type="match status" value="1"/>
</dbReference>
<feature type="region of interest" description="Disordered" evidence="4">
    <location>
        <begin position="1"/>
        <end position="20"/>
    </location>
</feature>
<feature type="compositionally biased region" description="Polar residues" evidence="4">
    <location>
        <begin position="1"/>
        <end position="13"/>
    </location>
</feature>
<comment type="caution">
    <text evidence="6">The sequence shown here is derived from an EMBL/GenBank/DDBJ whole genome shotgun (WGS) entry which is preliminary data.</text>
</comment>
<keyword evidence="3" id="KW-0804">Transcription</keyword>
<dbReference type="InterPro" id="IPR036388">
    <property type="entry name" value="WH-like_DNA-bd_sf"/>
</dbReference>
<organism evidence="6 7">
    <name type="scientific">Tepidamorphus gemmatus</name>
    <dbReference type="NCBI Taxonomy" id="747076"/>
    <lineage>
        <taxon>Bacteria</taxon>
        <taxon>Pseudomonadati</taxon>
        <taxon>Pseudomonadota</taxon>
        <taxon>Alphaproteobacteria</taxon>
        <taxon>Hyphomicrobiales</taxon>
        <taxon>Tepidamorphaceae</taxon>
        <taxon>Tepidamorphus</taxon>
    </lineage>
</organism>
<sequence length="349" mass="38285">MVAPNRQQRTLPSMSKGPPSVSALRRYEIVERILRRNIEKGQLPRGLVLLEGPIAEILQTSRAPVQRALQLLEADGLIHRFDGRGYLVGPPGCGAEALRTDIKALGLEIPHEAGAALLSRGSWMRIYETVETDVAACIVFGQFRLVEAELARHFSVSRTVVRDVLGRLQERGLVRKDQSSHWVAGPLTARSIKDHFALRGILEPPALVDAAPHLDRDRLARLHAQFRAAETIDTDDEDDSLEAFETLLVDTCVLTTPNNRLAQMICDNLLPVLAADRVLRQLGLPADRSAITEHRMIVELLLRDAVAAAAEMLSAHIAAAAGRSLAQMKIVAVIPEPAHLAPYLTREAS</sequence>
<dbReference type="Gene3D" id="1.20.120.530">
    <property type="entry name" value="GntR ligand-binding domain-like"/>
    <property type="match status" value="1"/>
</dbReference>
<accession>A0A4R3M245</accession>
<gene>
    <name evidence="6" type="ORF">EDC22_11017</name>
</gene>
<keyword evidence="2" id="KW-0238">DNA-binding</keyword>
<evidence type="ECO:0000313" key="7">
    <source>
        <dbReference type="Proteomes" id="UP000295678"/>
    </source>
</evidence>